<dbReference type="Gene3D" id="1.10.3090.10">
    <property type="entry name" value="cca-adding enzyme, domain 2"/>
    <property type="match status" value="1"/>
</dbReference>
<dbReference type="RefSeq" id="WP_343760484.1">
    <property type="nucleotide sequence ID" value="NZ_BAAACG010000008.1"/>
</dbReference>
<dbReference type="PANTHER" id="PTHR47545">
    <property type="entry name" value="MULTIFUNCTIONAL CCA PROTEIN"/>
    <property type="match status" value="1"/>
</dbReference>
<name>A0ABP3ULV7_9CLOT</name>
<sequence length="211" mass="24707">MENIKNTFHGIDKHLLIDEVPSKYLEYCYNEKLLDQYPFSILKDLKDVDQSPKYHPEGSVWNHTMLVLDNAASLRFNSKDPRVFMWSALLHDIGKTTTTKIRKGRITAYNHDKAGENLAKDFLELFIDDKVFIDKVSKLVKWHMQPLFVKKNLPFKNIENMKRETSVKEVALLSLCDRLGRGEMSEEKIKEEKNTIESFKSHCQLINCKEK</sequence>
<dbReference type="EMBL" id="BAAACG010000008">
    <property type="protein sequence ID" value="GAA0738181.1"/>
    <property type="molecule type" value="Genomic_DNA"/>
</dbReference>
<protein>
    <submittedName>
        <fullName evidence="3">HD domain-containing protein</fullName>
    </submittedName>
</protein>
<dbReference type="Pfam" id="PF01966">
    <property type="entry name" value="HD"/>
    <property type="match status" value="1"/>
</dbReference>
<evidence type="ECO:0000256" key="1">
    <source>
        <dbReference type="ARBA" id="ARBA00022741"/>
    </source>
</evidence>
<proteinExistence type="predicted"/>
<dbReference type="InterPro" id="IPR003607">
    <property type="entry name" value="HD/PDEase_dom"/>
</dbReference>
<accession>A0ABP3ULV7</accession>
<reference evidence="4" key="1">
    <citation type="journal article" date="2019" name="Int. J. Syst. Evol. Microbiol.">
        <title>The Global Catalogue of Microorganisms (GCM) 10K type strain sequencing project: providing services to taxonomists for standard genome sequencing and annotation.</title>
        <authorList>
            <consortium name="The Broad Institute Genomics Platform"/>
            <consortium name="The Broad Institute Genome Sequencing Center for Infectious Disease"/>
            <person name="Wu L."/>
            <person name="Ma J."/>
        </authorList>
    </citation>
    <scope>NUCLEOTIDE SEQUENCE [LARGE SCALE GENOMIC DNA]</scope>
    <source>
        <strain evidence="4">JCM 1407</strain>
    </source>
</reference>
<dbReference type="PANTHER" id="PTHR47545:SF2">
    <property type="entry name" value="CC-ADDING TRNA NUCLEOTIDYLTRANSFERASE"/>
    <property type="match status" value="1"/>
</dbReference>
<dbReference type="InterPro" id="IPR006674">
    <property type="entry name" value="HD_domain"/>
</dbReference>
<evidence type="ECO:0000313" key="4">
    <source>
        <dbReference type="Proteomes" id="UP001501510"/>
    </source>
</evidence>
<dbReference type="SMART" id="SM00471">
    <property type="entry name" value="HDc"/>
    <property type="match status" value="1"/>
</dbReference>
<evidence type="ECO:0000259" key="2">
    <source>
        <dbReference type="SMART" id="SM00471"/>
    </source>
</evidence>
<dbReference type="InterPro" id="IPR006675">
    <property type="entry name" value="HDIG_dom"/>
</dbReference>
<dbReference type="InterPro" id="IPR050124">
    <property type="entry name" value="tRNA_CCA-adding_enzyme"/>
</dbReference>
<gene>
    <name evidence="3" type="ORF">GCM10008906_15290</name>
</gene>
<keyword evidence="4" id="KW-1185">Reference proteome</keyword>
<keyword evidence="1" id="KW-0547">Nucleotide-binding</keyword>
<comment type="caution">
    <text evidence="3">The sequence shown here is derived from an EMBL/GenBank/DDBJ whole genome shotgun (WGS) entry which is preliminary data.</text>
</comment>
<dbReference type="SUPFAM" id="SSF109604">
    <property type="entry name" value="HD-domain/PDEase-like"/>
    <property type="match status" value="1"/>
</dbReference>
<dbReference type="Proteomes" id="UP001501510">
    <property type="component" value="Unassembled WGS sequence"/>
</dbReference>
<dbReference type="NCBIfam" id="TIGR00277">
    <property type="entry name" value="HDIG"/>
    <property type="match status" value="1"/>
</dbReference>
<organism evidence="3 4">
    <name type="scientific">Clostridium oceanicum</name>
    <dbReference type="NCBI Taxonomy" id="1543"/>
    <lineage>
        <taxon>Bacteria</taxon>
        <taxon>Bacillati</taxon>
        <taxon>Bacillota</taxon>
        <taxon>Clostridia</taxon>
        <taxon>Eubacteriales</taxon>
        <taxon>Clostridiaceae</taxon>
        <taxon>Clostridium</taxon>
    </lineage>
</organism>
<feature type="domain" description="HD/PDEase" evidence="2">
    <location>
        <begin position="56"/>
        <end position="191"/>
    </location>
</feature>
<dbReference type="CDD" id="cd00077">
    <property type="entry name" value="HDc"/>
    <property type="match status" value="1"/>
</dbReference>
<evidence type="ECO:0000313" key="3">
    <source>
        <dbReference type="EMBL" id="GAA0738181.1"/>
    </source>
</evidence>